<evidence type="ECO:0000256" key="6">
    <source>
        <dbReference type="SAM" id="MobiDB-lite"/>
    </source>
</evidence>
<evidence type="ECO:0000259" key="8">
    <source>
        <dbReference type="Pfam" id="PF10412"/>
    </source>
</evidence>
<feature type="transmembrane region" description="Helical" evidence="7">
    <location>
        <begin position="136"/>
        <end position="157"/>
    </location>
</feature>
<keyword evidence="2" id="KW-1003">Cell membrane</keyword>
<reference evidence="9 10" key="1">
    <citation type="submission" date="2019-08" db="EMBL/GenBank/DDBJ databases">
        <title>Selenomonas sp. mPRGC5 and Selenomonas sp. mPRGC8 isolated from ruminal fluid of dairy goat (Capra hircus).</title>
        <authorList>
            <person name="Poothong S."/>
            <person name="Nuengjamnong C."/>
            <person name="Tanasupawat S."/>
        </authorList>
    </citation>
    <scope>NUCLEOTIDE SEQUENCE [LARGE SCALE GENOMIC DNA]</scope>
    <source>
        <strain evidence="10">mPRGC5</strain>
    </source>
</reference>
<feature type="transmembrane region" description="Helical" evidence="7">
    <location>
        <begin position="21"/>
        <end position="39"/>
    </location>
</feature>
<dbReference type="Pfam" id="PF10412">
    <property type="entry name" value="TrwB_AAD_bind"/>
    <property type="match status" value="1"/>
</dbReference>
<dbReference type="OrthoDB" id="9766496at2"/>
<dbReference type="Proteomes" id="UP000323646">
    <property type="component" value="Unassembled WGS sequence"/>
</dbReference>
<feature type="domain" description="Type IV secretion system coupling protein TraD DNA-binding" evidence="8">
    <location>
        <begin position="209"/>
        <end position="602"/>
    </location>
</feature>
<gene>
    <name evidence="9" type="ORF">FZ040_13140</name>
</gene>
<dbReference type="AlphaFoldDB" id="A0A5D6VU61"/>
<dbReference type="SUPFAM" id="SSF52540">
    <property type="entry name" value="P-loop containing nucleoside triphosphate hydrolases"/>
    <property type="match status" value="1"/>
</dbReference>
<evidence type="ECO:0000256" key="7">
    <source>
        <dbReference type="SAM" id="Phobius"/>
    </source>
</evidence>
<dbReference type="EMBL" id="VTOY01000021">
    <property type="protein sequence ID" value="TYZ19621.1"/>
    <property type="molecule type" value="Genomic_DNA"/>
</dbReference>
<dbReference type="PANTHER" id="PTHR37937:SF1">
    <property type="entry name" value="CONJUGATIVE TRANSFER: DNA TRANSPORT"/>
    <property type="match status" value="1"/>
</dbReference>
<evidence type="ECO:0000256" key="1">
    <source>
        <dbReference type="ARBA" id="ARBA00004651"/>
    </source>
</evidence>
<accession>A0A5D6VU61</accession>
<keyword evidence="3 7" id="KW-0812">Transmembrane</keyword>
<protein>
    <submittedName>
        <fullName evidence="9">Type IV secretion system DNA-binding domain-containing protein</fullName>
    </submittedName>
</protein>
<dbReference type="InterPro" id="IPR051539">
    <property type="entry name" value="T4SS-coupling_protein"/>
</dbReference>
<dbReference type="InterPro" id="IPR027417">
    <property type="entry name" value="P-loop_NTPase"/>
</dbReference>
<evidence type="ECO:0000313" key="9">
    <source>
        <dbReference type="EMBL" id="TYZ19621.1"/>
    </source>
</evidence>
<evidence type="ECO:0000256" key="5">
    <source>
        <dbReference type="ARBA" id="ARBA00023136"/>
    </source>
</evidence>
<keyword evidence="9" id="KW-0238">DNA-binding</keyword>
<feature type="region of interest" description="Disordered" evidence="6">
    <location>
        <begin position="643"/>
        <end position="670"/>
    </location>
</feature>
<comment type="caution">
    <text evidence="9">The sequence shown here is derived from an EMBL/GenBank/DDBJ whole genome shotgun (WGS) entry which is preliminary data.</text>
</comment>
<evidence type="ECO:0000256" key="4">
    <source>
        <dbReference type="ARBA" id="ARBA00022989"/>
    </source>
</evidence>
<evidence type="ECO:0000256" key="2">
    <source>
        <dbReference type="ARBA" id="ARBA00022475"/>
    </source>
</evidence>
<keyword evidence="4 7" id="KW-1133">Transmembrane helix</keyword>
<dbReference type="Gene3D" id="3.40.50.300">
    <property type="entry name" value="P-loop containing nucleotide triphosphate hydrolases"/>
    <property type="match status" value="2"/>
</dbReference>
<name>A0A5D6VU61_9FIRM</name>
<dbReference type="CDD" id="cd01127">
    <property type="entry name" value="TrwB_TraG_TraD_VirD4"/>
    <property type="match status" value="1"/>
</dbReference>
<keyword evidence="5 7" id="KW-0472">Membrane</keyword>
<evidence type="ECO:0000256" key="3">
    <source>
        <dbReference type="ARBA" id="ARBA00022692"/>
    </source>
</evidence>
<feature type="transmembrane region" description="Helical" evidence="7">
    <location>
        <begin position="51"/>
        <end position="68"/>
    </location>
</feature>
<proteinExistence type="predicted"/>
<dbReference type="GO" id="GO:0005886">
    <property type="term" value="C:plasma membrane"/>
    <property type="evidence" value="ECO:0007669"/>
    <property type="project" value="UniProtKB-SubCell"/>
</dbReference>
<comment type="subcellular location">
    <subcellularLocation>
        <location evidence="1">Cell membrane</location>
        <topology evidence="1">Multi-pass membrane protein</topology>
    </subcellularLocation>
</comment>
<sequence>MFVFLHRYRLTYSVTRGRRPLISYRRFMMVSLMRWWLLMTDEVKKKLMLRFVLPLVIMLGLYYAGAVLYNQRGSLAEPRFWSMVKYAFVTYAGWLNIDLGRWMFALPMEWQTPGAEVLKVPAMQYVAVVDKYADSWVYRVFPVYAVLSWIGAMGFLIMGRSGTANIHAEKKLKDDDYVRGARLVSSKKLVEDSRKWVKDVICTLPTTAGDLLISDKRCRGHIFVMGATGTGKSQVLLNVIGGIRARNKGIKIIYADRKGEFFSKFGKVGKDILFNPFDRRTVHWSLFNEVNFPQRGTFDNIPADLQMMAKILFPTKGKRETLWDDAAARIFMSAMCWCFLNNKATMQDLYEFNNKPLKEIAAAFQTLPPGLRTGYSIIQDPTSKTAMSAMMNYTTTMQDLVCLNGIEGSWSVVDWINDPHDDSSLFLSSAGKNDAAFAKLITLLIDFCGREVHQFPDDGSHTTRVMFVFDELAALPRLSTLEYLLTQARSKGVSVVLATQSFEQVVETYGREAAHAIFANTKTKFVFAMPDPTDAEYLSKSYGTQEVYRREQGKNASSAGIFGKGDDRQGTNESRKLMQDTLFLPSQIERQATGQAIVSFPDFEGEIAQVQFLEADRYKTVNREFEDMEAEMIAGRALSVIHKEKEPELEPVTDDEPDEAMEPDEDTLIY</sequence>
<evidence type="ECO:0000313" key="10">
    <source>
        <dbReference type="Proteomes" id="UP000323646"/>
    </source>
</evidence>
<keyword evidence="10" id="KW-1185">Reference proteome</keyword>
<dbReference type="InterPro" id="IPR019476">
    <property type="entry name" value="T4SS_TraD_DNA-bd"/>
</dbReference>
<feature type="compositionally biased region" description="Acidic residues" evidence="6">
    <location>
        <begin position="649"/>
        <end position="670"/>
    </location>
</feature>
<dbReference type="PANTHER" id="PTHR37937">
    <property type="entry name" value="CONJUGATIVE TRANSFER: DNA TRANSPORT"/>
    <property type="match status" value="1"/>
</dbReference>
<organism evidence="9 10">
    <name type="scientific">Selenomonas ruminis</name>
    <dbReference type="NCBI Taxonomy" id="2593411"/>
    <lineage>
        <taxon>Bacteria</taxon>
        <taxon>Bacillati</taxon>
        <taxon>Bacillota</taxon>
        <taxon>Negativicutes</taxon>
        <taxon>Selenomonadales</taxon>
        <taxon>Selenomonadaceae</taxon>
        <taxon>Selenomonas</taxon>
    </lineage>
</organism>
<dbReference type="GO" id="GO:0003677">
    <property type="term" value="F:DNA binding"/>
    <property type="evidence" value="ECO:0007669"/>
    <property type="project" value="UniProtKB-KW"/>
</dbReference>